<dbReference type="SMART" id="SM00422">
    <property type="entry name" value="HTH_MERR"/>
    <property type="match status" value="1"/>
</dbReference>
<dbReference type="InterPro" id="IPR000551">
    <property type="entry name" value="MerR-type_HTH_dom"/>
</dbReference>
<proteinExistence type="predicted"/>
<evidence type="ECO:0000256" key="1">
    <source>
        <dbReference type="ARBA" id="ARBA00023125"/>
    </source>
</evidence>
<dbReference type="Pfam" id="PF13411">
    <property type="entry name" value="MerR_1"/>
    <property type="match status" value="1"/>
</dbReference>
<dbReference type="Proteomes" id="UP001596548">
    <property type="component" value="Unassembled WGS sequence"/>
</dbReference>
<keyword evidence="4" id="KW-1185">Reference proteome</keyword>
<dbReference type="SUPFAM" id="SSF46955">
    <property type="entry name" value="Putative DNA-binding domain"/>
    <property type="match status" value="1"/>
</dbReference>
<dbReference type="InterPro" id="IPR009061">
    <property type="entry name" value="DNA-bd_dom_put_sf"/>
</dbReference>
<evidence type="ECO:0000259" key="2">
    <source>
        <dbReference type="PROSITE" id="PS50937"/>
    </source>
</evidence>
<dbReference type="EMBL" id="JBHTBJ010000079">
    <property type="protein sequence ID" value="MFC7280139.1"/>
    <property type="molecule type" value="Genomic_DNA"/>
</dbReference>
<evidence type="ECO:0000313" key="3">
    <source>
        <dbReference type="EMBL" id="MFC7280139.1"/>
    </source>
</evidence>
<dbReference type="PROSITE" id="PS50937">
    <property type="entry name" value="HTH_MERR_2"/>
    <property type="match status" value="1"/>
</dbReference>
<reference evidence="4" key="1">
    <citation type="journal article" date="2019" name="Int. J. Syst. Evol. Microbiol.">
        <title>The Global Catalogue of Microorganisms (GCM) 10K type strain sequencing project: providing services to taxonomists for standard genome sequencing and annotation.</title>
        <authorList>
            <consortium name="The Broad Institute Genomics Platform"/>
            <consortium name="The Broad Institute Genome Sequencing Center for Infectious Disease"/>
            <person name="Wu L."/>
            <person name="Ma J."/>
        </authorList>
    </citation>
    <scope>NUCLEOTIDE SEQUENCE [LARGE SCALE GENOMIC DNA]</scope>
    <source>
        <strain evidence="4">XZYJT-10</strain>
    </source>
</reference>
<dbReference type="RefSeq" id="WP_378978140.1">
    <property type="nucleotide sequence ID" value="NZ_JBHTBJ010000079.1"/>
</dbReference>
<keyword evidence="1" id="KW-0238">DNA-binding</keyword>
<evidence type="ECO:0000313" key="4">
    <source>
        <dbReference type="Proteomes" id="UP001596548"/>
    </source>
</evidence>
<dbReference type="InterPro" id="IPR047057">
    <property type="entry name" value="MerR_fam"/>
</dbReference>
<accession>A0ABW2I5K9</accession>
<name>A0ABW2I5K9_9ACTN</name>
<feature type="domain" description="HTH merR-type" evidence="2">
    <location>
        <begin position="17"/>
        <end position="85"/>
    </location>
</feature>
<dbReference type="PANTHER" id="PTHR30204:SF58">
    <property type="entry name" value="HTH-TYPE TRANSCRIPTIONAL REGULATOR YFMP"/>
    <property type="match status" value="1"/>
</dbReference>
<dbReference type="Gene3D" id="1.10.1660.10">
    <property type="match status" value="1"/>
</dbReference>
<comment type="caution">
    <text evidence="3">The sequence shown here is derived from an EMBL/GenBank/DDBJ whole genome shotgun (WGS) entry which is preliminary data.</text>
</comment>
<protein>
    <submittedName>
        <fullName evidence="3">MerR family transcriptional regulator</fullName>
    </submittedName>
</protein>
<gene>
    <name evidence="3" type="ORF">ACFQS1_39795</name>
</gene>
<dbReference type="PANTHER" id="PTHR30204">
    <property type="entry name" value="REDOX-CYCLING DRUG-SENSING TRANSCRIPTIONAL ACTIVATOR SOXR"/>
    <property type="match status" value="1"/>
</dbReference>
<sequence length="122" mass="12726">MAAGGAALDARWQSEGLYPISVVTEMTGLGAPTLRGYERAGLLQPARTAGGMRLYSPRDVTLVRRAAVLAAEGINLTGIRRILALEAQVSALQARLAGRDGAGRLSEAAAGTMPMVERGAHR</sequence>
<organism evidence="3 4">
    <name type="scientific">Paractinoplanes rhizophilus</name>
    <dbReference type="NCBI Taxonomy" id="1416877"/>
    <lineage>
        <taxon>Bacteria</taxon>
        <taxon>Bacillati</taxon>
        <taxon>Actinomycetota</taxon>
        <taxon>Actinomycetes</taxon>
        <taxon>Micromonosporales</taxon>
        <taxon>Micromonosporaceae</taxon>
        <taxon>Paractinoplanes</taxon>
    </lineage>
</organism>